<dbReference type="PANTHER" id="PTHR30270:SF0">
    <property type="entry name" value="THIAMINE-MONOPHOSPHATE KINASE"/>
    <property type="match status" value="1"/>
</dbReference>
<dbReference type="HAMAP" id="MF_02128">
    <property type="entry name" value="TMP_kinase"/>
    <property type="match status" value="1"/>
</dbReference>
<evidence type="ECO:0000313" key="3">
    <source>
        <dbReference type="EMBL" id="TNL99816.1"/>
    </source>
</evidence>
<feature type="binding site" evidence="1">
    <location>
        <position position="81"/>
    </location>
    <ligand>
        <name>Mg(2+)</name>
        <dbReference type="ChEBI" id="CHEBI:18420"/>
        <label>4</label>
    </ligand>
</feature>
<dbReference type="GO" id="GO:0000287">
    <property type="term" value="F:magnesium ion binding"/>
    <property type="evidence" value="ECO:0007669"/>
    <property type="project" value="UniProtKB-UniRule"/>
</dbReference>
<keyword evidence="1 3" id="KW-0418">Kinase</keyword>
<feature type="binding site" evidence="1">
    <location>
        <position position="154"/>
    </location>
    <ligand>
        <name>ATP</name>
        <dbReference type="ChEBI" id="CHEBI:30616"/>
    </ligand>
</feature>
<feature type="domain" description="PurM-like N-terminal" evidence="2">
    <location>
        <begin position="32"/>
        <end position="145"/>
    </location>
</feature>
<dbReference type="Pfam" id="PF00586">
    <property type="entry name" value="AIRS"/>
    <property type="match status" value="1"/>
</dbReference>
<comment type="miscellaneous">
    <text evidence="1">Reaction mechanism of ThiL seems to utilize a direct, inline transfer of the gamma-phosphate of ATP to TMP rather than a phosphorylated enzyme intermediate.</text>
</comment>
<dbReference type="Gene3D" id="3.30.1330.10">
    <property type="entry name" value="PurM-like, N-terminal domain"/>
    <property type="match status" value="1"/>
</dbReference>
<dbReference type="PANTHER" id="PTHR30270">
    <property type="entry name" value="THIAMINE-MONOPHOSPHATE KINASE"/>
    <property type="match status" value="1"/>
</dbReference>
<feature type="binding site" evidence="1">
    <location>
        <position position="224"/>
    </location>
    <ligand>
        <name>ATP</name>
        <dbReference type="ChEBI" id="CHEBI:30616"/>
    </ligand>
</feature>
<dbReference type="EC" id="2.7.4.16" evidence="1"/>
<dbReference type="PIRSF" id="PIRSF005303">
    <property type="entry name" value="Thiam_monoph_kin"/>
    <property type="match status" value="1"/>
</dbReference>
<dbReference type="AlphaFoldDB" id="A0A5C4U5Y9"/>
<dbReference type="GO" id="GO:0009030">
    <property type="term" value="F:thiamine-phosphate kinase activity"/>
    <property type="evidence" value="ECO:0007669"/>
    <property type="project" value="UniProtKB-UniRule"/>
</dbReference>
<proteinExistence type="inferred from homology"/>
<feature type="binding site" evidence="1">
    <location>
        <position position="81"/>
    </location>
    <ligand>
        <name>Mg(2+)</name>
        <dbReference type="ChEBI" id="CHEBI:18420"/>
        <label>2</label>
    </ligand>
</feature>
<keyword evidence="4" id="KW-1185">Reference proteome</keyword>
<dbReference type="GO" id="GO:0009229">
    <property type="term" value="P:thiamine diphosphate biosynthetic process"/>
    <property type="evidence" value="ECO:0007669"/>
    <property type="project" value="UniProtKB-UniRule"/>
</dbReference>
<sequence>MADPQSALTVGDVGEHAVIQAIIEAAPSVLNGDDAAVLTHASPNSRSVVATDMLVSNRHFSFDYSTPFEVGYKAITVNFADIEAMGARPVGAVLALALPPDTPLDTVRELAQGVDKRCREYTTELLGGDVTASDQLVVSITAVGSLGGNRDALRLDRARVGQRVVAHGAIGYSAAGFALLEKFGRKRVPQELDELVRAHCQPALTPGRGVVARATGATAATDNSDGLVPDLDLLARRSHVGINLDADALQPDDLLQRAGELCGVDPWEWVLTGGEDHTLIATTASEAPSKFRTIGEVIRGEGVTVDGQAPEYQKGWVSF</sequence>
<dbReference type="NCBIfam" id="TIGR01379">
    <property type="entry name" value="thiL"/>
    <property type="match status" value="1"/>
</dbReference>
<dbReference type="UniPathway" id="UPA00060">
    <property type="reaction ID" value="UER00142"/>
</dbReference>
<feature type="binding site" evidence="1">
    <location>
        <position position="225"/>
    </location>
    <ligand>
        <name>Mg(2+)</name>
        <dbReference type="ChEBI" id="CHEBI:18420"/>
        <label>5</label>
    </ligand>
</feature>
<keyword evidence="1" id="KW-0479">Metal-binding</keyword>
<dbReference type="RefSeq" id="WP_139464732.1">
    <property type="nucleotide sequence ID" value="NZ_VDHJ01000002.1"/>
</dbReference>
<dbReference type="InterPro" id="IPR016188">
    <property type="entry name" value="PurM-like_N"/>
</dbReference>
<evidence type="ECO:0000259" key="2">
    <source>
        <dbReference type="Pfam" id="PF00586"/>
    </source>
</evidence>
<feature type="binding site" evidence="1">
    <location>
        <position position="34"/>
    </location>
    <ligand>
        <name>Mg(2+)</name>
        <dbReference type="ChEBI" id="CHEBI:18420"/>
        <label>4</label>
    </ligand>
</feature>
<organism evidence="3 4">
    <name type="scientific">Corynebacterium tapiri</name>
    <dbReference type="NCBI Taxonomy" id="1448266"/>
    <lineage>
        <taxon>Bacteria</taxon>
        <taxon>Bacillati</taxon>
        <taxon>Actinomycetota</taxon>
        <taxon>Actinomycetes</taxon>
        <taxon>Mycobacteriales</taxon>
        <taxon>Corynebacteriaceae</taxon>
        <taxon>Corynebacterium</taxon>
    </lineage>
</organism>
<dbReference type="Proteomes" id="UP000312032">
    <property type="component" value="Unassembled WGS sequence"/>
</dbReference>
<dbReference type="InterPro" id="IPR036676">
    <property type="entry name" value="PurM-like_C_sf"/>
</dbReference>
<keyword evidence="1 3" id="KW-0808">Transferase</keyword>
<feature type="binding site" evidence="1">
    <location>
        <position position="316"/>
    </location>
    <ligand>
        <name>substrate</name>
    </ligand>
</feature>
<dbReference type="GO" id="GO:0009228">
    <property type="term" value="P:thiamine biosynthetic process"/>
    <property type="evidence" value="ECO:0007669"/>
    <property type="project" value="UniProtKB-KW"/>
</dbReference>
<feature type="binding site" evidence="1">
    <location>
        <position position="129"/>
    </location>
    <ligand>
        <name>Mg(2+)</name>
        <dbReference type="ChEBI" id="CHEBI:18420"/>
        <label>1</label>
    </ligand>
</feature>
<dbReference type="Gene3D" id="3.90.650.10">
    <property type="entry name" value="PurM-like C-terminal domain"/>
    <property type="match status" value="1"/>
</dbReference>
<keyword evidence="1" id="KW-0547">Nucleotide-binding</keyword>
<feature type="binding site" evidence="1">
    <location>
        <position position="222"/>
    </location>
    <ligand>
        <name>Mg(2+)</name>
        <dbReference type="ChEBI" id="CHEBI:18420"/>
        <label>3</label>
    </ligand>
</feature>
<evidence type="ECO:0000256" key="1">
    <source>
        <dbReference type="HAMAP-Rule" id="MF_02128"/>
    </source>
</evidence>
<feature type="binding site" evidence="1">
    <location>
        <position position="51"/>
    </location>
    <ligand>
        <name>Mg(2+)</name>
        <dbReference type="ChEBI" id="CHEBI:18420"/>
        <label>1</label>
    </ligand>
</feature>
<evidence type="ECO:0000313" key="4">
    <source>
        <dbReference type="Proteomes" id="UP000312032"/>
    </source>
</evidence>
<feature type="binding site" evidence="1">
    <location>
        <begin position="128"/>
        <end position="129"/>
    </location>
    <ligand>
        <name>ATP</name>
        <dbReference type="ChEBI" id="CHEBI:30616"/>
    </ligand>
</feature>
<comment type="caution">
    <text evidence="1">Lacks conserved residue(s) required for the propagation of feature annotation.</text>
</comment>
<keyword evidence="1" id="KW-0460">Magnesium</keyword>
<name>A0A5C4U5Y9_9CORY</name>
<dbReference type="InterPro" id="IPR036921">
    <property type="entry name" value="PurM-like_N_sf"/>
</dbReference>
<dbReference type="CDD" id="cd02194">
    <property type="entry name" value="ThiL"/>
    <property type="match status" value="1"/>
</dbReference>
<accession>A0A5C4U5Y9</accession>
<dbReference type="InterPro" id="IPR006283">
    <property type="entry name" value="ThiL-like"/>
</dbReference>
<comment type="pathway">
    <text evidence="1">Cofactor biosynthesis; thiamine diphosphate biosynthesis; thiamine diphosphate from thiamine phosphate: step 1/1.</text>
</comment>
<dbReference type="OrthoDB" id="9802811at2"/>
<feature type="binding site" evidence="1">
    <location>
        <position position="52"/>
    </location>
    <ligand>
        <name>Mg(2+)</name>
        <dbReference type="ChEBI" id="CHEBI:18420"/>
        <label>2</label>
    </ligand>
</feature>
<comment type="similarity">
    <text evidence="1">Belongs to the thiamine-monophosphate kinase family.</text>
</comment>
<dbReference type="NCBIfam" id="NF004351">
    <property type="entry name" value="PRK05731.1-4"/>
    <property type="match status" value="1"/>
</dbReference>
<feature type="binding site" evidence="1">
    <location>
        <position position="34"/>
    </location>
    <ligand>
        <name>Mg(2+)</name>
        <dbReference type="ChEBI" id="CHEBI:18420"/>
        <label>3</label>
    </ligand>
</feature>
<dbReference type="GO" id="GO:0005524">
    <property type="term" value="F:ATP binding"/>
    <property type="evidence" value="ECO:0007669"/>
    <property type="project" value="UniProtKB-UniRule"/>
</dbReference>
<comment type="caution">
    <text evidence="3">The sequence shown here is derived from an EMBL/GenBank/DDBJ whole genome shotgun (WGS) entry which is preliminary data.</text>
</comment>
<dbReference type="SUPFAM" id="SSF56042">
    <property type="entry name" value="PurM C-terminal domain-like"/>
    <property type="match status" value="1"/>
</dbReference>
<feature type="binding site" evidence="1">
    <location>
        <position position="275"/>
    </location>
    <ligand>
        <name>substrate</name>
    </ligand>
</feature>
<feature type="binding site" evidence="1">
    <location>
        <position position="59"/>
    </location>
    <ligand>
        <name>substrate</name>
    </ligand>
</feature>
<keyword evidence="1" id="KW-0784">Thiamine biosynthesis</keyword>
<comment type="function">
    <text evidence="1">Catalyzes the ATP-dependent phosphorylation of thiamine-monophosphate (TMP) to form thiamine-pyrophosphate (TPP), the active form of vitamin B1.</text>
</comment>
<comment type="catalytic activity">
    <reaction evidence="1">
        <text>thiamine phosphate + ATP = thiamine diphosphate + ADP</text>
        <dbReference type="Rhea" id="RHEA:15913"/>
        <dbReference type="ChEBI" id="CHEBI:30616"/>
        <dbReference type="ChEBI" id="CHEBI:37575"/>
        <dbReference type="ChEBI" id="CHEBI:58937"/>
        <dbReference type="ChEBI" id="CHEBI:456216"/>
        <dbReference type="EC" id="2.7.4.16"/>
    </reaction>
</comment>
<feature type="binding site" evidence="1">
    <location>
        <position position="81"/>
    </location>
    <ligand>
        <name>Mg(2+)</name>
        <dbReference type="ChEBI" id="CHEBI:18420"/>
        <label>3</label>
    </ligand>
</feature>
<feature type="binding site" evidence="1">
    <location>
        <position position="52"/>
    </location>
    <ligand>
        <name>Mg(2+)</name>
        <dbReference type="ChEBI" id="CHEBI:18420"/>
        <label>1</label>
    </ligand>
</feature>
<reference evidence="3 4" key="1">
    <citation type="submission" date="2019-06" db="EMBL/GenBank/DDBJ databases">
        <authorList>
            <person name="Li J."/>
        </authorList>
    </citation>
    <scope>NUCLEOTIDE SEQUENCE [LARGE SCALE GENOMIC DNA]</scope>
    <source>
        <strain evidence="3 4">LMG 28165</strain>
    </source>
</reference>
<protein>
    <recommendedName>
        <fullName evidence="1">Thiamine-monophosphate kinase</fullName>
        <shortName evidence="1">TMP kinase</shortName>
        <shortName evidence="1">Thiamine-phosphate kinase</shortName>
        <ecNumber evidence="1">2.7.4.16</ecNumber>
    </recommendedName>
</protein>
<dbReference type="SUPFAM" id="SSF55326">
    <property type="entry name" value="PurM N-terminal domain-like"/>
    <property type="match status" value="1"/>
</dbReference>
<gene>
    <name evidence="1" type="primary">thiL</name>
    <name evidence="3" type="ORF">FHE74_01920</name>
</gene>
<keyword evidence="1" id="KW-0067">ATP-binding</keyword>
<dbReference type="EMBL" id="VDHJ01000002">
    <property type="protein sequence ID" value="TNL99816.1"/>
    <property type="molecule type" value="Genomic_DNA"/>
</dbReference>